<dbReference type="InterPro" id="IPR008313">
    <property type="entry name" value="GH125"/>
</dbReference>
<name>A0A9P6YZV1_9FUNG</name>
<dbReference type="Proteomes" id="UP000740926">
    <property type="component" value="Unassembled WGS sequence"/>
</dbReference>
<organism evidence="1 2">
    <name type="scientific">Rhizopus delemar</name>
    <dbReference type="NCBI Taxonomy" id="936053"/>
    <lineage>
        <taxon>Eukaryota</taxon>
        <taxon>Fungi</taxon>
        <taxon>Fungi incertae sedis</taxon>
        <taxon>Mucoromycota</taxon>
        <taxon>Mucoromycotina</taxon>
        <taxon>Mucoromycetes</taxon>
        <taxon>Mucorales</taxon>
        <taxon>Mucorineae</taxon>
        <taxon>Rhizopodaceae</taxon>
        <taxon>Rhizopus</taxon>
    </lineage>
</organism>
<dbReference type="GO" id="GO:0005975">
    <property type="term" value="P:carbohydrate metabolic process"/>
    <property type="evidence" value="ECO:0007669"/>
    <property type="project" value="InterPro"/>
</dbReference>
<dbReference type="PANTHER" id="PTHR31047:SF0">
    <property type="entry name" value="MEIOTICALLY UP-REGULATED GENE 157 PROTEIN"/>
    <property type="match status" value="1"/>
</dbReference>
<protein>
    <recommendedName>
        <fullName evidence="3">Glycoside hydrolase family 125 protein</fullName>
    </recommendedName>
</protein>
<dbReference type="PANTHER" id="PTHR31047">
    <property type="entry name" value="MEIOTICALLY UP-REGULATED GENE 157 PROTEIN"/>
    <property type="match status" value="1"/>
</dbReference>
<dbReference type="Pfam" id="PF06824">
    <property type="entry name" value="Glyco_hydro_125"/>
    <property type="match status" value="1"/>
</dbReference>
<dbReference type="PIRSF" id="PIRSF028846">
    <property type="entry name" value="UCP028846"/>
    <property type="match status" value="1"/>
</dbReference>
<gene>
    <name evidence="1" type="ORF">G6F50_007809</name>
</gene>
<dbReference type="SUPFAM" id="SSF48208">
    <property type="entry name" value="Six-hairpin glycosidases"/>
    <property type="match status" value="1"/>
</dbReference>
<dbReference type="AlphaFoldDB" id="A0A9P6YZV1"/>
<dbReference type="GO" id="GO:0003824">
    <property type="term" value="F:catalytic activity"/>
    <property type="evidence" value="ECO:0007669"/>
    <property type="project" value="UniProtKB-ARBA"/>
</dbReference>
<evidence type="ECO:0000313" key="1">
    <source>
        <dbReference type="EMBL" id="KAG1567871.1"/>
    </source>
</evidence>
<evidence type="ECO:0008006" key="3">
    <source>
        <dbReference type="Google" id="ProtNLM"/>
    </source>
</evidence>
<accession>A0A9P6YZV1</accession>
<dbReference type="Gene3D" id="1.50.10.10">
    <property type="match status" value="1"/>
</dbReference>
<evidence type="ECO:0000313" key="2">
    <source>
        <dbReference type="Proteomes" id="UP000740926"/>
    </source>
</evidence>
<dbReference type="EMBL" id="JAANIU010001290">
    <property type="protein sequence ID" value="KAG1567871.1"/>
    <property type="molecule type" value="Genomic_DNA"/>
</dbReference>
<comment type="caution">
    <text evidence="1">The sequence shown here is derived from an EMBL/GenBank/DDBJ whole genome shotgun (WGS) entry which is preliminary data.</text>
</comment>
<sequence length="496" mass="55649">MDDSMLTANIFFSFSKVFHQPGSGGVLNLPFQRPIESCRKFTSQVIESVISNITSKIVNLDLARLFANAYPNTLDTTIQSTTCLDPSADDCLPLSFVITGDINAMWLRDSANQLMAYVDYIQHDIRLKKLFLGTIYLQANFINIDPYSNAFNQPQSMEALANGTLSYRDLTQSESVYERKWEIDSLASFLSLSYRYWQTTGDGSFMNKTVWIDAVDAILNTIKKEQEPTFNLTSGEPLETDYEFKQTTDRPTENQFIDGRGQPVAYTGMVKSLFRPSDDATVFTYFIPGNAMMSVELNHLSEMLVSSRLNKTEMANEAARLSKEIRDGIYAHGIINHTTFGQVFAYEVDGYGSSLIMDDANVPSLLSLSLIGFLEQNDTIYQNTRRLVWSKHNPYFFSGPRGSGIGGPHVGLSYEWPMSQIVRILSSSDDDEIREGLSSVLSSTDNTGLIHESINVYKQYGGDGNSGYTRSWFAWANGLFGQAILKIANERPHLIF</sequence>
<keyword evidence="2" id="KW-1185">Reference proteome</keyword>
<proteinExistence type="predicted"/>
<dbReference type="InterPro" id="IPR012341">
    <property type="entry name" value="6hp_glycosidase-like_sf"/>
</dbReference>
<dbReference type="InterPro" id="IPR008928">
    <property type="entry name" value="6-hairpin_glycosidase_sf"/>
</dbReference>
<dbReference type="SMART" id="SM01149">
    <property type="entry name" value="DUF1237"/>
    <property type="match status" value="1"/>
</dbReference>
<reference evidence="1 2" key="1">
    <citation type="journal article" date="2020" name="Microb. Genom.">
        <title>Genetic diversity of clinical and environmental Mucorales isolates obtained from an investigation of mucormycosis cases among solid organ transplant recipients.</title>
        <authorList>
            <person name="Nguyen M.H."/>
            <person name="Kaul D."/>
            <person name="Muto C."/>
            <person name="Cheng S.J."/>
            <person name="Richter R.A."/>
            <person name="Bruno V.M."/>
            <person name="Liu G."/>
            <person name="Beyhan S."/>
            <person name="Sundermann A.J."/>
            <person name="Mounaud S."/>
            <person name="Pasculle A.W."/>
            <person name="Nierman W.C."/>
            <person name="Driscoll E."/>
            <person name="Cumbie R."/>
            <person name="Clancy C.J."/>
            <person name="Dupont C.L."/>
        </authorList>
    </citation>
    <scope>NUCLEOTIDE SEQUENCE [LARGE SCALE GENOMIC DNA]</scope>
    <source>
        <strain evidence="1 2">GL24</strain>
    </source>
</reference>